<organism evidence="1 2">
    <name type="scientific">Cordyceps fumosorosea (strain ARSEF 2679)</name>
    <name type="common">Isaria fumosorosea</name>
    <dbReference type="NCBI Taxonomy" id="1081104"/>
    <lineage>
        <taxon>Eukaryota</taxon>
        <taxon>Fungi</taxon>
        <taxon>Dikarya</taxon>
        <taxon>Ascomycota</taxon>
        <taxon>Pezizomycotina</taxon>
        <taxon>Sordariomycetes</taxon>
        <taxon>Hypocreomycetidae</taxon>
        <taxon>Hypocreales</taxon>
        <taxon>Cordycipitaceae</taxon>
        <taxon>Cordyceps</taxon>
    </lineage>
</organism>
<dbReference type="RefSeq" id="XP_018700117.1">
    <property type="nucleotide sequence ID" value="XM_018852699.1"/>
</dbReference>
<dbReference type="GeneID" id="30025388"/>
<protein>
    <submittedName>
        <fullName evidence="1">Uncharacterized protein</fullName>
    </submittedName>
</protein>
<sequence>MDDSDDEGEHSGALDIPDDIELSCRCHYHWQCLMDNASTVISSFQCPSCGEDISSSAVSAASSRANDIPAILVRYTNEGGTQDGLDIAASVREEAYLEAHPEAAPARAFHVMCASGDVDGLVELLYYSSDQVPDLGAMIRYQDPLYGMKSGLHLAVENRQEEVAWLLLWVSSLLASDMFPPGARQSAESIGLGRLCVDSSTDIRGLLDGEGRSAAALSVQLGGPSLHLVDMGVLAM</sequence>
<dbReference type="STRING" id="1081104.A0A167LFR6"/>
<gene>
    <name evidence="1" type="ORF">ISF_09096</name>
</gene>
<accession>A0A167LFR6</accession>
<dbReference type="Proteomes" id="UP000076744">
    <property type="component" value="Unassembled WGS sequence"/>
</dbReference>
<evidence type="ECO:0000313" key="2">
    <source>
        <dbReference type="Proteomes" id="UP000076744"/>
    </source>
</evidence>
<keyword evidence="2" id="KW-1185">Reference proteome</keyword>
<dbReference type="OrthoDB" id="46529at2759"/>
<evidence type="ECO:0000313" key="1">
    <source>
        <dbReference type="EMBL" id="OAA53033.1"/>
    </source>
</evidence>
<dbReference type="AlphaFoldDB" id="A0A167LFR6"/>
<proteinExistence type="predicted"/>
<name>A0A167LFR6_CORFA</name>
<dbReference type="EMBL" id="AZHB01000041">
    <property type="protein sequence ID" value="OAA53033.1"/>
    <property type="molecule type" value="Genomic_DNA"/>
</dbReference>
<comment type="caution">
    <text evidence="1">The sequence shown here is derived from an EMBL/GenBank/DDBJ whole genome shotgun (WGS) entry which is preliminary data.</text>
</comment>
<reference evidence="1 2" key="1">
    <citation type="journal article" date="2016" name="Genome Biol. Evol.">
        <title>Divergent and convergent evolution of fungal pathogenicity.</title>
        <authorList>
            <person name="Shang Y."/>
            <person name="Xiao G."/>
            <person name="Zheng P."/>
            <person name="Cen K."/>
            <person name="Zhan S."/>
            <person name="Wang C."/>
        </authorList>
    </citation>
    <scope>NUCLEOTIDE SEQUENCE [LARGE SCALE GENOMIC DNA]</scope>
    <source>
        <strain evidence="1 2">ARSEF 2679</strain>
    </source>
</reference>